<dbReference type="Gene3D" id="3.30.70.1230">
    <property type="entry name" value="Nucleotide cyclase"/>
    <property type="match status" value="1"/>
</dbReference>
<evidence type="ECO:0008006" key="3">
    <source>
        <dbReference type="Google" id="ProtNLM"/>
    </source>
</evidence>
<dbReference type="InterPro" id="IPR029787">
    <property type="entry name" value="Nucleotide_cyclase"/>
</dbReference>
<sequence>MAAVDRPHEGDLRFLCAHSTGKFCTECGTRLLPVTASAEYKQVTVLFADVVRSMGLASALDIDRLCEVMTALLERSADVARRYGGDIVEYAATAWGSSSARRLRWKTAPFVRVLPPWRSRKKPASLPQRFSAATA</sequence>
<protein>
    <recommendedName>
        <fullName evidence="3">Guanylate cyclase domain-containing protein</fullName>
    </recommendedName>
</protein>
<dbReference type="EMBL" id="AP022601">
    <property type="protein sequence ID" value="BBY90723.1"/>
    <property type="molecule type" value="Genomic_DNA"/>
</dbReference>
<reference evidence="1 2" key="1">
    <citation type="journal article" date="2019" name="Emerg. Microbes Infect.">
        <title>Comprehensive subspecies identification of 175 nontuberculous mycobacteria species based on 7547 genomic profiles.</title>
        <authorList>
            <person name="Matsumoto Y."/>
            <person name="Kinjo T."/>
            <person name="Motooka D."/>
            <person name="Nabeya D."/>
            <person name="Jung N."/>
            <person name="Uechi K."/>
            <person name="Horii T."/>
            <person name="Iida T."/>
            <person name="Fujita J."/>
            <person name="Nakamura S."/>
        </authorList>
    </citation>
    <scope>NUCLEOTIDE SEQUENCE [LARGE SCALE GENOMIC DNA]</scope>
    <source>
        <strain evidence="1 2">JCM 6399</strain>
    </source>
</reference>
<dbReference type="SUPFAM" id="SSF55073">
    <property type="entry name" value="Nucleotide cyclase"/>
    <property type="match status" value="1"/>
</dbReference>
<proteinExistence type="predicted"/>
<dbReference type="KEGG" id="mgau:MGALJ_03920"/>
<evidence type="ECO:0000313" key="1">
    <source>
        <dbReference type="EMBL" id="BBY90723.1"/>
    </source>
</evidence>
<dbReference type="Proteomes" id="UP000465785">
    <property type="component" value="Chromosome"/>
</dbReference>
<keyword evidence="2" id="KW-1185">Reference proteome</keyword>
<accession>A0A9W4B656</accession>
<organism evidence="1 2">
    <name type="scientific">Mycobacterium gallinarum</name>
    <dbReference type="NCBI Taxonomy" id="39689"/>
    <lineage>
        <taxon>Bacteria</taxon>
        <taxon>Bacillati</taxon>
        <taxon>Actinomycetota</taxon>
        <taxon>Actinomycetes</taxon>
        <taxon>Mycobacteriales</taxon>
        <taxon>Mycobacteriaceae</taxon>
        <taxon>Mycobacterium</taxon>
    </lineage>
</organism>
<name>A0A9W4B656_9MYCO</name>
<gene>
    <name evidence="1" type="ORF">MGALJ_03920</name>
</gene>
<evidence type="ECO:0000313" key="2">
    <source>
        <dbReference type="Proteomes" id="UP000465785"/>
    </source>
</evidence>
<dbReference type="AlphaFoldDB" id="A0A9W4B656"/>